<reference evidence="1 2" key="1">
    <citation type="submission" date="2020-08" db="EMBL/GenBank/DDBJ databases">
        <title>Genomic Encyclopedia of Type Strains, Phase IV (KMG-IV): sequencing the most valuable type-strain genomes for metagenomic binning, comparative biology and taxonomic classification.</title>
        <authorList>
            <person name="Goeker M."/>
        </authorList>
    </citation>
    <scope>NUCLEOTIDE SEQUENCE [LARGE SCALE GENOMIC DNA]</scope>
    <source>
        <strain evidence="1 2">DSM 17075</strain>
    </source>
</reference>
<accession>A0A840DXV9</accession>
<evidence type="ECO:0000313" key="1">
    <source>
        <dbReference type="EMBL" id="MBB4074359.1"/>
    </source>
</evidence>
<dbReference type="Proteomes" id="UP000559598">
    <property type="component" value="Unassembled WGS sequence"/>
</dbReference>
<dbReference type="EMBL" id="JACIDE010000014">
    <property type="protein sequence ID" value="MBB4074359.1"/>
    <property type="molecule type" value="Genomic_DNA"/>
</dbReference>
<evidence type="ECO:0000313" key="2">
    <source>
        <dbReference type="Proteomes" id="UP000559598"/>
    </source>
</evidence>
<gene>
    <name evidence="1" type="ORF">GGR02_002125</name>
</gene>
<comment type="caution">
    <text evidence="1">The sequence shown here is derived from an EMBL/GenBank/DDBJ whole genome shotgun (WGS) entry which is preliminary data.</text>
</comment>
<protein>
    <submittedName>
        <fullName evidence="1">Uncharacterized protein</fullName>
    </submittedName>
</protein>
<proteinExistence type="predicted"/>
<name>A0A840DXV9_9BACL</name>
<keyword evidence="2" id="KW-1185">Reference proteome</keyword>
<organism evidence="1 2">
    <name type="scientific">Anoxybacteroides voinovskiense</name>
    <dbReference type="NCBI Taxonomy" id="230470"/>
    <lineage>
        <taxon>Bacteria</taxon>
        <taxon>Bacillati</taxon>
        <taxon>Bacillota</taxon>
        <taxon>Bacilli</taxon>
        <taxon>Bacillales</taxon>
        <taxon>Anoxybacillaceae</taxon>
        <taxon>Anoxybacteroides</taxon>
    </lineage>
</organism>
<sequence length="64" mass="7505">MVQRRCHRPPFSLAEKNGATYRVWETTSTYEGHSVRLIVVESSALDQRKGKTLEKKRNQTSFFF</sequence>
<dbReference type="AlphaFoldDB" id="A0A840DXV9"/>